<feature type="signal peptide" evidence="4">
    <location>
        <begin position="1"/>
        <end position="21"/>
    </location>
</feature>
<feature type="region of interest" description="Disordered" evidence="3">
    <location>
        <begin position="306"/>
        <end position="325"/>
    </location>
</feature>
<evidence type="ECO:0000313" key="6">
    <source>
        <dbReference type="EMBL" id="KAL2857220.1"/>
    </source>
</evidence>
<evidence type="ECO:0000256" key="3">
    <source>
        <dbReference type="SAM" id="MobiDB-lite"/>
    </source>
</evidence>
<organism evidence="6 7">
    <name type="scientific">Aspergillus pseudoustus</name>
    <dbReference type="NCBI Taxonomy" id="1810923"/>
    <lineage>
        <taxon>Eukaryota</taxon>
        <taxon>Fungi</taxon>
        <taxon>Dikarya</taxon>
        <taxon>Ascomycota</taxon>
        <taxon>Pezizomycotina</taxon>
        <taxon>Eurotiomycetes</taxon>
        <taxon>Eurotiomycetidae</taxon>
        <taxon>Eurotiales</taxon>
        <taxon>Aspergillaceae</taxon>
        <taxon>Aspergillus</taxon>
        <taxon>Aspergillus subgen. Nidulantes</taxon>
    </lineage>
</organism>
<name>A0ABR4KY73_9EURO</name>
<gene>
    <name evidence="6" type="ORF">BJY01DRAFT_136766</name>
</gene>
<evidence type="ECO:0000313" key="7">
    <source>
        <dbReference type="Proteomes" id="UP001610446"/>
    </source>
</evidence>
<dbReference type="PANTHER" id="PTHR34997:SF1">
    <property type="entry name" value="PEPTIDOGLYCAN-BINDING LYSIN DOMAIN"/>
    <property type="match status" value="1"/>
</dbReference>
<accession>A0ABR4KY73</accession>
<evidence type="ECO:0000256" key="1">
    <source>
        <dbReference type="ARBA" id="ARBA00022669"/>
    </source>
</evidence>
<dbReference type="PANTHER" id="PTHR34997">
    <property type="entry name" value="AM15"/>
    <property type="match status" value="1"/>
</dbReference>
<feature type="domain" description="LysM" evidence="5">
    <location>
        <begin position="254"/>
        <end position="300"/>
    </location>
</feature>
<feature type="domain" description="LysM" evidence="5">
    <location>
        <begin position="29"/>
        <end position="74"/>
    </location>
</feature>
<dbReference type="Gene3D" id="3.10.350.10">
    <property type="entry name" value="LysM domain"/>
    <property type="match status" value="4"/>
</dbReference>
<keyword evidence="1" id="KW-0147">Chitin-binding</keyword>
<dbReference type="SUPFAM" id="SSF54106">
    <property type="entry name" value="LysM domain"/>
    <property type="match status" value="4"/>
</dbReference>
<dbReference type="CDD" id="cd00118">
    <property type="entry name" value="LysM"/>
    <property type="match status" value="3"/>
</dbReference>
<proteinExistence type="predicted"/>
<sequence>MLLTLVINLIVCGLFVPLSSAQAQCASNITYTVVAGDDCGSIARAHGVPMASLISANELRPDCANLWSGQVLCVPPSCQLFPVNMGSTCQAICDINRISIGQLYEWNPYLNSECTNLIAGDEVCISRPGTGVRPTTTTTIFVTATTARTSGYATATVSPPGQTPRGTTRRCGAYYQVRSGDYCELIADSFSIDLPLFQAINPSINSDCTNLVPGLYYCVSPTRDWNETTTTTAVPTYTAAPAPTPSGTTSHCYEWYVVRSGDSCNRIESLYGITLDEFRLWNPSLNQQCSNLRAGIAYCIHGERGQTPSPPVVPAQPTTLEPRGSDTIIVESRNTDKRG</sequence>
<protein>
    <recommendedName>
        <fullName evidence="5">LysM domain-containing protein</fullName>
    </recommendedName>
</protein>
<dbReference type="Proteomes" id="UP001610446">
    <property type="component" value="Unassembled WGS sequence"/>
</dbReference>
<evidence type="ECO:0000256" key="4">
    <source>
        <dbReference type="SAM" id="SignalP"/>
    </source>
</evidence>
<dbReference type="InterPro" id="IPR052210">
    <property type="entry name" value="LysM1-like"/>
</dbReference>
<feature type="domain" description="LysM" evidence="5">
    <location>
        <begin position="79"/>
        <end position="125"/>
    </location>
</feature>
<reference evidence="6 7" key="1">
    <citation type="submission" date="2024-07" db="EMBL/GenBank/DDBJ databases">
        <title>Section-level genome sequencing and comparative genomics of Aspergillus sections Usti and Cavernicolus.</title>
        <authorList>
            <consortium name="Lawrence Berkeley National Laboratory"/>
            <person name="Nybo J.L."/>
            <person name="Vesth T.C."/>
            <person name="Theobald S."/>
            <person name="Frisvad J.C."/>
            <person name="Larsen T.O."/>
            <person name="Kjaerboelling I."/>
            <person name="Rothschild-Mancinelli K."/>
            <person name="Lyhne E.K."/>
            <person name="Kogle M.E."/>
            <person name="Barry K."/>
            <person name="Clum A."/>
            <person name="Na H."/>
            <person name="Ledsgaard L."/>
            <person name="Lin J."/>
            <person name="Lipzen A."/>
            <person name="Kuo A."/>
            <person name="Riley R."/>
            <person name="Mondo S."/>
            <person name="Labutti K."/>
            <person name="Haridas S."/>
            <person name="Pangalinan J."/>
            <person name="Salamov A.A."/>
            <person name="Simmons B.A."/>
            <person name="Magnuson J.K."/>
            <person name="Chen J."/>
            <person name="Drula E."/>
            <person name="Henrissat B."/>
            <person name="Wiebenga A."/>
            <person name="Lubbers R.J."/>
            <person name="Gomes A.C."/>
            <person name="Makela M.R."/>
            <person name="Stajich J."/>
            <person name="Grigoriev I.V."/>
            <person name="Mortensen U.H."/>
            <person name="De Vries R.P."/>
            <person name="Baker S.E."/>
            <person name="Andersen M.R."/>
        </authorList>
    </citation>
    <scope>NUCLEOTIDE SEQUENCE [LARGE SCALE GENOMIC DNA]</scope>
    <source>
        <strain evidence="6 7">CBS 123904</strain>
    </source>
</reference>
<keyword evidence="4" id="KW-0732">Signal</keyword>
<feature type="chain" id="PRO_5045517120" description="LysM domain-containing protein" evidence="4">
    <location>
        <begin position="22"/>
        <end position="339"/>
    </location>
</feature>
<comment type="caution">
    <text evidence="6">The sequence shown here is derived from an EMBL/GenBank/DDBJ whole genome shotgun (WGS) entry which is preliminary data.</text>
</comment>
<dbReference type="PROSITE" id="PS51782">
    <property type="entry name" value="LYSM"/>
    <property type="match status" value="4"/>
</dbReference>
<keyword evidence="7" id="KW-1185">Reference proteome</keyword>
<keyword evidence="2" id="KW-0843">Virulence</keyword>
<dbReference type="Pfam" id="PF01476">
    <property type="entry name" value="LysM"/>
    <property type="match status" value="4"/>
</dbReference>
<dbReference type="EMBL" id="JBFXLU010000004">
    <property type="protein sequence ID" value="KAL2857220.1"/>
    <property type="molecule type" value="Genomic_DNA"/>
</dbReference>
<evidence type="ECO:0000256" key="2">
    <source>
        <dbReference type="ARBA" id="ARBA00023026"/>
    </source>
</evidence>
<evidence type="ECO:0000259" key="5">
    <source>
        <dbReference type="PROSITE" id="PS51782"/>
    </source>
</evidence>
<dbReference type="InterPro" id="IPR036779">
    <property type="entry name" value="LysM_dom_sf"/>
</dbReference>
<feature type="domain" description="LysM" evidence="5">
    <location>
        <begin position="173"/>
        <end position="219"/>
    </location>
</feature>
<dbReference type="InterPro" id="IPR018392">
    <property type="entry name" value="LysM"/>
</dbReference>
<dbReference type="SMART" id="SM00257">
    <property type="entry name" value="LysM"/>
    <property type="match status" value="4"/>
</dbReference>